<name>A0ABS5KBE7_9BACT</name>
<keyword evidence="2" id="KW-1185">Reference proteome</keyword>
<protein>
    <submittedName>
        <fullName evidence="1">Uncharacterized protein</fullName>
    </submittedName>
</protein>
<comment type="caution">
    <text evidence="1">The sequence shown here is derived from an EMBL/GenBank/DDBJ whole genome shotgun (WGS) entry which is preliminary data.</text>
</comment>
<organism evidence="1 2">
    <name type="scientific">Carboxylicivirga mesophila</name>
    <dbReference type="NCBI Taxonomy" id="1166478"/>
    <lineage>
        <taxon>Bacteria</taxon>
        <taxon>Pseudomonadati</taxon>
        <taxon>Bacteroidota</taxon>
        <taxon>Bacteroidia</taxon>
        <taxon>Marinilabiliales</taxon>
        <taxon>Marinilabiliaceae</taxon>
        <taxon>Carboxylicivirga</taxon>
    </lineage>
</organism>
<evidence type="ECO:0000313" key="2">
    <source>
        <dbReference type="Proteomes" id="UP000721861"/>
    </source>
</evidence>
<evidence type="ECO:0000313" key="1">
    <source>
        <dbReference type="EMBL" id="MBS2212152.1"/>
    </source>
</evidence>
<dbReference type="EMBL" id="JAGUCN010000013">
    <property type="protein sequence ID" value="MBS2212152.1"/>
    <property type="molecule type" value="Genomic_DNA"/>
</dbReference>
<dbReference type="RefSeq" id="WP_212228644.1">
    <property type="nucleotide sequence ID" value="NZ_JAGUCN010000013.1"/>
</dbReference>
<gene>
    <name evidence="1" type="ORF">KEM09_12100</name>
</gene>
<proteinExistence type="predicted"/>
<accession>A0ABS5KBE7</accession>
<sequence>MWRWIDKIGTGITKVQKFFKFMDALNQGLQAFKEAWDGVNKEKEVNDVES</sequence>
<dbReference type="Proteomes" id="UP000721861">
    <property type="component" value="Unassembled WGS sequence"/>
</dbReference>
<reference evidence="1 2" key="1">
    <citation type="journal article" date="2014" name="Int. J. Syst. Evol. Microbiol.">
        <title>Carboxylicivirga gen. nov. in the family Marinilabiliaceae with two novel species, Carboxylicivirga mesophila sp. nov. and Carboxylicivirga taeanensis sp. nov., and reclassification of Cytophaga fermentans as Saccharicrinis fermentans gen. nov., comb. nov.</title>
        <authorList>
            <person name="Yang S.H."/>
            <person name="Seo H.S."/>
            <person name="Woo J.H."/>
            <person name="Oh H.M."/>
            <person name="Jang H."/>
            <person name="Lee J.H."/>
            <person name="Kim S.J."/>
            <person name="Kwon K.K."/>
        </authorList>
    </citation>
    <scope>NUCLEOTIDE SEQUENCE [LARGE SCALE GENOMIC DNA]</scope>
    <source>
        <strain evidence="1 2">JCM 18290</strain>
    </source>
</reference>